<comment type="caution">
    <text evidence="2">The sequence shown here is derived from an EMBL/GenBank/DDBJ whole genome shotgun (WGS) entry which is preliminary data.</text>
</comment>
<organism evidence="2 3">
    <name type="scientific">Cohnella rhizosphaerae</name>
    <dbReference type="NCBI Taxonomy" id="1457232"/>
    <lineage>
        <taxon>Bacteria</taxon>
        <taxon>Bacillati</taxon>
        <taxon>Bacillota</taxon>
        <taxon>Bacilli</taxon>
        <taxon>Bacillales</taxon>
        <taxon>Paenibacillaceae</taxon>
        <taxon>Cohnella</taxon>
    </lineage>
</organism>
<keyword evidence="2" id="KW-0328">Glycosyltransferase</keyword>
<dbReference type="AlphaFoldDB" id="A0A9X4KVC4"/>
<gene>
    <name evidence="2" type="ORF">OMP40_22415</name>
</gene>
<dbReference type="Proteomes" id="UP001153404">
    <property type="component" value="Unassembled WGS sequence"/>
</dbReference>
<dbReference type="PANTHER" id="PTHR48090">
    <property type="entry name" value="UNDECAPRENYL-PHOSPHATE 4-DEOXY-4-FORMAMIDO-L-ARABINOSE TRANSFERASE-RELATED"/>
    <property type="match status" value="1"/>
</dbReference>
<keyword evidence="3" id="KW-1185">Reference proteome</keyword>
<keyword evidence="2" id="KW-0808">Transferase</keyword>
<dbReference type="Pfam" id="PF00535">
    <property type="entry name" value="Glycos_transf_2"/>
    <property type="match status" value="1"/>
</dbReference>
<dbReference type="InterPro" id="IPR029044">
    <property type="entry name" value="Nucleotide-diphossugar_trans"/>
</dbReference>
<evidence type="ECO:0000313" key="3">
    <source>
        <dbReference type="Proteomes" id="UP001153404"/>
    </source>
</evidence>
<dbReference type="RefSeq" id="WP_277534653.1">
    <property type="nucleotide sequence ID" value="NZ_JAPDIA010000007.1"/>
</dbReference>
<dbReference type="InterPro" id="IPR050256">
    <property type="entry name" value="Glycosyltransferase_2"/>
</dbReference>
<sequence length="211" mass="24567">MDKSTIVSVVSIVYNQFDIVETFIEDVQRVLIENYENYEIILIDNGSTDLTVQQIKVIQNSVSNIRLIALSRHYDDEQARTAALDMSIGDYVILMDINNDPPSLIPLMLKEADKGNDLVIGERRHRKSEGIMERITSKAFYKASQMLTGYRINPNESDFLLLSRKVVNSIIQIRNRSRYLKYLKLEVGHKQTTIKYDCIQRQKKRKNRSFF</sequence>
<dbReference type="Gene3D" id="3.90.550.10">
    <property type="entry name" value="Spore Coat Polysaccharide Biosynthesis Protein SpsA, Chain A"/>
    <property type="match status" value="1"/>
</dbReference>
<dbReference type="SUPFAM" id="SSF53448">
    <property type="entry name" value="Nucleotide-diphospho-sugar transferases"/>
    <property type="match status" value="1"/>
</dbReference>
<evidence type="ECO:0000259" key="1">
    <source>
        <dbReference type="Pfam" id="PF00535"/>
    </source>
</evidence>
<feature type="domain" description="Glycosyltransferase 2-like" evidence="1">
    <location>
        <begin position="8"/>
        <end position="166"/>
    </location>
</feature>
<reference evidence="2" key="1">
    <citation type="submission" date="2022-10" db="EMBL/GenBank/DDBJ databases">
        <title>Comparative genomic analysis of Cohnella hashimotonis sp. nov., isolated from the International Space Station.</title>
        <authorList>
            <person name="Simpson A."/>
            <person name="Venkateswaran K."/>
        </authorList>
    </citation>
    <scope>NUCLEOTIDE SEQUENCE</scope>
    <source>
        <strain evidence="2">DSM 28161</strain>
    </source>
</reference>
<dbReference type="EMBL" id="JAPDIA010000007">
    <property type="protein sequence ID" value="MDG0811819.1"/>
    <property type="molecule type" value="Genomic_DNA"/>
</dbReference>
<dbReference type="GO" id="GO:0005886">
    <property type="term" value="C:plasma membrane"/>
    <property type="evidence" value="ECO:0007669"/>
    <property type="project" value="TreeGrafter"/>
</dbReference>
<dbReference type="EC" id="2.4.-.-" evidence="2"/>
<accession>A0A9X4KVC4</accession>
<proteinExistence type="predicted"/>
<name>A0A9X4KVC4_9BACL</name>
<protein>
    <submittedName>
        <fullName evidence="2">Glycosyltransferase</fullName>
        <ecNumber evidence="2">2.4.-.-</ecNumber>
    </submittedName>
</protein>
<evidence type="ECO:0000313" key="2">
    <source>
        <dbReference type="EMBL" id="MDG0811819.1"/>
    </source>
</evidence>
<dbReference type="GO" id="GO:0016757">
    <property type="term" value="F:glycosyltransferase activity"/>
    <property type="evidence" value="ECO:0007669"/>
    <property type="project" value="UniProtKB-KW"/>
</dbReference>
<dbReference type="PANTHER" id="PTHR48090:SF8">
    <property type="entry name" value="GLYCOSYLTRANSFERASE CSBB-RELATED"/>
    <property type="match status" value="1"/>
</dbReference>
<dbReference type="InterPro" id="IPR001173">
    <property type="entry name" value="Glyco_trans_2-like"/>
</dbReference>